<gene>
    <name evidence="2" type="ORF">SAMN05216215_1001143</name>
</gene>
<dbReference type="RefSeq" id="WP_093260095.1">
    <property type="nucleotide sequence ID" value="NZ_FNOK01000001.1"/>
</dbReference>
<organism evidence="2 3">
    <name type="scientific">Saccharopolyspora shandongensis</name>
    <dbReference type="NCBI Taxonomy" id="418495"/>
    <lineage>
        <taxon>Bacteria</taxon>
        <taxon>Bacillati</taxon>
        <taxon>Actinomycetota</taxon>
        <taxon>Actinomycetes</taxon>
        <taxon>Pseudonocardiales</taxon>
        <taxon>Pseudonocardiaceae</taxon>
        <taxon>Saccharopolyspora</taxon>
    </lineage>
</organism>
<reference evidence="3" key="1">
    <citation type="submission" date="2016-10" db="EMBL/GenBank/DDBJ databases">
        <authorList>
            <person name="Varghese N."/>
            <person name="Submissions S."/>
        </authorList>
    </citation>
    <scope>NUCLEOTIDE SEQUENCE [LARGE SCALE GENOMIC DNA]</scope>
    <source>
        <strain evidence="3">CGMCC 4.3530</strain>
    </source>
</reference>
<evidence type="ECO:0000256" key="1">
    <source>
        <dbReference type="SAM" id="Phobius"/>
    </source>
</evidence>
<keyword evidence="1" id="KW-0812">Transmembrane</keyword>
<name>A0A1H2QLM2_9PSEU</name>
<sequence>MPYVWSLVLLVVGLVLLALLLVRLFRELRRFKVVQRQVFHDLDDRSGLVKARVAGLKVAFAQRRNR</sequence>
<keyword evidence="1" id="KW-1133">Transmembrane helix</keyword>
<dbReference type="OrthoDB" id="3637191at2"/>
<evidence type="ECO:0000313" key="3">
    <source>
        <dbReference type="Proteomes" id="UP000199529"/>
    </source>
</evidence>
<dbReference type="STRING" id="418495.SAMN05216215_1001143"/>
<dbReference type="AlphaFoldDB" id="A0A1H2QLM2"/>
<accession>A0A1H2QLM2</accession>
<dbReference type="NCBIfam" id="NF037944">
    <property type="entry name" value="holin_2"/>
    <property type="match status" value="1"/>
</dbReference>
<evidence type="ECO:0000313" key="2">
    <source>
        <dbReference type="EMBL" id="SDW08056.1"/>
    </source>
</evidence>
<dbReference type="Proteomes" id="UP000199529">
    <property type="component" value="Unassembled WGS sequence"/>
</dbReference>
<feature type="transmembrane region" description="Helical" evidence="1">
    <location>
        <begin position="6"/>
        <end position="25"/>
    </location>
</feature>
<protein>
    <submittedName>
        <fullName evidence="2">Uncharacterized protein</fullName>
    </submittedName>
</protein>
<dbReference type="EMBL" id="FNOK01000001">
    <property type="protein sequence ID" value="SDW08056.1"/>
    <property type="molecule type" value="Genomic_DNA"/>
</dbReference>
<keyword evidence="1" id="KW-0472">Membrane</keyword>
<proteinExistence type="predicted"/>
<keyword evidence="3" id="KW-1185">Reference proteome</keyword>